<dbReference type="InterPro" id="IPR036770">
    <property type="entry name" value="Ankyrin_rpt-contain_sf"/>
</dbReference>
<evidence type="ECO:0000256" key="1">
    <source>
        <dbReference type="SAM" id="MobiDB-lite"/>
    </source>
</evidence>
<dbReference type="EMBL" id="HBGA01108849">
    <property type="protein sequence ID" value="CAD9029416.1"/>
    <property type="molecule type" value="Transcribed_RNA"/>
</dbReference>
<dbReference type="Gene3D" id="1.25.40.20">
    <property type="entry name" value="Ankyrin repeat-containing domain"/>
    <property type="match status" value="1"/>
</dbReference>
<feature type="compositionally biased region" description="Basic and acidic residues" evidence="1">
    <location>
        <begin position="187"/>
        <end position="214"/>
    </location>
</feature>
<sequence>MQESMVHGHEGIANTLLFHGAVLDHEVAQFYLWRGIWEGDLRLVQHALRYGPEGLMDAVSDVGDRPVFVAVRLRKMAIARWLIAYGADTTGTDIDGNTISDMALRRGVPGFCEIDGDEEAAHALEELWETINALKVKMEQARAELILVTVLTVFPWGRILDSYRAILISRRTQDSRTASAPHPAAAAEERPAPIEAHVGDRQASEQRERVQLST</sequence>
<reference evidence="2" key="1">
    <citation type="submission" date="2021-01" db="EMBL/GenBank/DDBJ databases">
        <authorList>
            <person name="Corre E."/>
            <person name="Pelletier E."/>
            <person name="Niang G."/>
            <person name="Scheremetjew M."/>
            <person name="Finn R."/>
            <person name="Kale V."/>
            <person name="Holt S."/>
            <person name="Cochrane G."/>
            <person name="Meng A."/>
            <person name="Brown T."/>
            <person name="Cohen L."/>
        </authorList>
    </citation>
    <scope>NUCLEOTIDE SEQUENCE</scope>
    <source>
        <strain evidence="2">NIES-381</strain>
    </source>
</reference>
<protein>
    <submittedName>
        <fullName evidence="2">Uncharacterized protein</fullName>
    </submittedName>
</protein>
<name>A0A7S1NMJ3_9EUGL</name>
<feature type="region of interest" description="Disordered" evidence="1">
    <location>
        <begin position="174"/>
        <end position="214"/>
    </location>
</feature>
<dbReference type="SUPFAM" id="SSF48403">
    <property type="entry name" value="Ankyrin repeat"/>
    <property type="match status" value="1"/>
</dbReference>
<proteinExistence type="predicted"/>
<organism evidence="2">
    <name type="scientific">Eutreptiella gymnastica</name>
    <dbReference type="NCBI Taxonomy" id="73025"/>
    <lineage>
        <taxon>Eukaryota</taxon>
        <taxon>Discoba</taxon>
        <taxon>Euglenozoa</taxon>
        <taxon>Euglenida</taxon>
        <taxon>Spirocuta</taxon>
        <taxon>Euglenophyceae</taxon>
        <taxon>Eutreptiales</taxon>
        <taxon>Eutreptiaceae</taxon>
        <taxon>Eutreptiella</taxon>
    </lineage>
</organism>
<evidence type="ECO:0000313" key="2">
    <source>
        <dbReference type="EMBL" id="CAD9029416.1"/>
    </source>
</evidence>
<gene>
    <name evidence="2" type="ORF">EGYM00392_LOCUS40553</name>
</gene>
<dbReference type="AlphaFoldDB" id="A0A7S1NMJ3"/>
<accession>A0A7S1NMJ3</accession>